<feature type="transmembrane region" description="Helical" evidence="8">
    <location>
        <begin position="305"/>
        <end position="323"/>
    </location>
</feature>
<evidence type="ECO:0000256" key="7">
    <source>
        <dbReference type="ARBA" id="ARBA00023136"/>
    </source>
</evidence>
<dbReference type="Proteomes" id="UP001597079">
    <property type="component" value="Unassembled WGS sequence"/>
</dbReference>
<dbReference type="PANTHER" id="PTHR34975">
    <property type="entry name" value="SPORE GERMINATION PROTEIN A2"/>
    <property type="match status" value="1"/>
</dbReference>
<feature type="transmembrane region" description="Helical" evidence="8">
    <location>
        <begin position="335"/>
        <end position="357"/>
    </location>
</feature>
<comment type="caution">
    <text evidence="9">The sequence shown here is derived from an EMBL/GenBank/DDBJ whole genome shotgun (WGS) entry which is preliminary data.</text>
</comment>
<protein>
    <submittedName>
        <fullName evidence="9">Endospore germination permease</fullName>
    </submittedName>
</protein>
<dbReference type="EMBL" id="JBHUCX010000044">
    <property type="protein sequence ID" value="MFD1676235.1"/>
    <property type="molecule type" value="Genomic_DNA"/>
</dbReference>
<evidence type="ECO:0000256" key="6">
    <source>
        <dbReference type="ARBA" id="ARBA00022989"/>
    </source>
</evidence>
<gene>
    <name evidence="9" type="ORF">ACFSB2_16140</name>
</gene>
<evidence type="ECO:0000256" key="1">
    <source>
        <dbReference type="ARBA" id="ARBA00004141"/>
    </source>
</evidence>
<feature type="transmembrane region" description="Helical" evidence="8">
    <location>
        <begin position="142"/>
        <end position="163"/>
    </location>
</feature>
<evidence type="ECO:0000256" key="4">
    <source>
        <dbReference type="ARBA" id="ARBA00022544"/>
    </source>
</evidence>
<keyword evidence="10" id="KW-1185">Reference proteome</keyword>
<keyword evidence="7 8" id="KW-0472">Membrane</keyword>
<comment type="subcellular location">
    <subcellularLocation>
        <location evidence="1">Membrane</location>
        <topology evidence="1">Multi-pass membrane protein</topology>
    </subcellularLocation>
</comment>
<feature type="transmembrane region" description="Helical" evidence="8">
    <location>
        <begin position="12"/>
        <end position="35"/>
    </location>
</feature>
<dbReference type="Pfam" id="PF03845">
    <property type="entry name" value="Spore_permease"/>
    <property type="match status" value="1"/>
</dbReference>
<feature type="transmembrane region" description="Helical" evidence="8">
    <location>
        <begin position="183"/>
        <end position="204"/>
    </location>
</feature>
<sequence>MIETARKIGMWNVFFMLLLSIVLYTHVLLIPALVIKAGRDAWVGLLIATAIMFLWLWMISWISKRVKQEPIPLWISRRFGFGMRYLITVPLALCIFVMNWVTYKDTISWSHATYLPYTPPFILALLLGLICYWACSVGVRTIAFTAGILGPLVMLCGLFIMSANMPKKHYSMLLPFLEHGMAPVWQCVWDALGGWMELFMVVLLQQYIAPKVKINFLNLAMFNVVMMVITMGPLMGAVSAFGLQEAINQRYPAFEQWRIVQIGKYIEHLDFLSIFQWLSGAFIRISLFGFLIMDLFLIRGQKQRRVFLAVLFLLLIIVTLLPISDLTFFNLVVKYYTVLVLCIFCGATVILFLLSILPNRQEGRS</sequence>
<keyword evidence="4" id="KW-0309">Germination</keyword>
<feature type="transmembrane region" description="Helical" evidence="8">
    <location>
        <begin position="83"/>
        <end position="102"/>
    </location>
</feature>
<dbReference type="NCBIfam" id="TIGR00912">
    <property type="entry name" value="2A0309"/>
    <property type="match status" value="1"/>
</dbReference>
<accession>A0ABW4JL76</accession>
<keyword evidence="3" id="KW-0813">Transport</keyword>
<feature type="transmembrane region" description="Helical" evidence="8">
    <location>
        <begin position="274"/>
        <end position="298"/>
    </location>
</feature>
<feature type="transmembrane region" description="Helical" evidence="8">
    <location>
        <begin position="41"/>
        <end position="62"/>
    </location>
</feature>
<keyword evidence="5 8" id="KW-0812">Transmembrane</keyword>
<feature type="transmembrane region" description="Helical" evidence="8">
    <location>
        <begin position="216"/>
        <end position="241"/>
    </location>
</feature>
<evidence type="ECO:0000313" key="10">
    <source>
        <dbReference type="Proteomes" id="UP001597079"/>
    </source>
</evidence>
<dbReference type="InterPro" id="IPR004761">
    <property type="entry name" value="Spore_GerAB"/>
</dbReference>
<name>A0ABW4JL76_9BACL</name>
<evidence type="ECO:0000256" key="8">
    <source>
        <dbReference type="SAM" id="Phobius"/>
    </source>
</evidence>
<organism evidence="9 10">
    <name type="scientific">Alicyclobacillus fodiniaquatilis</name>
    <dbReference type="NCBI Taxonomy" id="1661150"/>
    <lineage>
        <taxon>Bacteria</taxon>
        <taxon>Bacillati</taxon>
        <taxon>Bacillota</taxon>
        <taxon>Bacilli</taxon>
        <taxon>Bacillales</taxon>
        <taxon>Alicyclobacillaceae</taxon>
        <taxon>Alicyclobacillus</taxon>
    </lineage>
</organism>
<reference evidence="10" key="1">
    <citation type="journal article" date="2019" name="Int. J. Syst. Evol. Microbiol.">
        <title>The Global Catalogue of Microorganisms (GCM) 10K type strain sequencing project: providing services to taxonomists for standard genome sequencing and annotation.</title>
        <authorList>
            <consortium name="The Broad Institute Genomics Platform"/>
            <consortium name="The Broad Institute Genome Sequencing Center for Infectious Disease"/>
            <person name="Wu L."/>
            <person name="Ma J."/>
        </authorList>
    </citation>
    <scope>NUCLEOTIDE SEQUENCE [LARGE SCALE GENOMIC DNA]</scope>
    <source>
        <strain evidence="10">CGMCC 1.12286</strain>
    </source>
</reference>
<comment type="similarity">
    <text evidence="2">Belongs to the amino acid-polyamine-organocation (APC) superfamily. Spore germination protein (SGP) (TC 2.A.3.9) family.</text>
</comment>
<evidence type="ECO:0000256" key="2">
    <source>
        <dbReference type="ARBA" id="ARBA00007998"/>
    </source>
</evidence>
<dbReference type="PANTHER" id="PTHR34975:SF2">
    <property type="entry name" value="SPORE GERMINATION PROTEIN A2"/>
    <property type="match status" value="1"/>
</dbReference>
<evidence type="ECO:0000256" key="3">
    <source>
        <dbReference type="ARBA" id="ARBA00022448"/>
    </source>
</evidence>
<dbReference type="RefSeq" id="WP_377944121.1">
    <property type="nucleotide sequence ID" value="NZ_JBHUCX010000044.1"/>
</dbReference>
<proteinExistence type="inferred from homology"/>
<evidence type="ECO:0000256" key="5">
    <source>
        <dbReference type="ARBA" id="ARBA00022692"/>
    </source>
</evidence>
<evidence type="ECO:0000313" key="9">
    <source>
        <dbReference type="EMBL" id="MFD1676235.1"/>
    </source>
</evidence>
<feature type="transmembrane region" description="Helical" evidence="8">
    <location>
        <begin position="114"/>
        <end position="135"/>
    </location>
</feature>
<keyword evidence="6 8" id="KW-1133">Transmembrane helix</keyword>